<dbReference type="GO" id="GO:0003887">
    <property type="term" value="F:DNA-directed DNA polymerase activity"/>
    <property type="evidence" value="ECO:0007669"/>
    <property type="project" value="InterPro"/>
</dbReference>
<dbReference type="GO" id="GO:0006260">
    <property type="term" value="P:DNA replication"/>
    <property type="evidence" value="ECO:0007669"/>
    <property type="project" value="InterPro"/>
</dbReference>
<dbReference type="PANTHER" id="PTHR38767:SF1">
    <property type="entry name" value="DNA POLYMERASE III SUBUNIT CHI"/>
    <property type="match status" value="1"/>
</dbReference>
<dbReference type="NCBIfam" id="NF004347">
    <property type="entry name" value="PRK05728.1-4"/>
    <property type="match status" value="1"/>
</dbReference>
<dbReference type="GO" id="GO:0032298">
    <property type="term" value="P:positive regulation of DNA-templated DNA replication initiation"/>
    <property type="evidence" value="ECO:0007669"/>
    <property type="project" value="TreeGrafter"/>
</dbReference>
<protein>
    <submittedName>
        <fullName evidence="1">Putative DNA polymerase III chi subunit</fullName>
    </submittedName>
</protein>
<dbReference type="Pfam" id="PF04364">
    <property type="entry name" value="DNA_pol3_chi"/>
    <property type="match status" value="1"/>
</dbReference>
<organism evidence="1 2">
    <name type="scientific">Hyphomonas johnsonii MHS-2</name>
    <dbReference type="NCBI Taxonomy" id="1280950"/>
    <lineage>
        <taxon>Bacteria</taxon>
        <taxon>Pseudomonadati</taxon>
        <taxon>Pseudomonadota</taxon>
        <taxon>Alphaproteobacteria</taxon>
        <taxon>Hyphomonadales</taxon>
        <taxon>Hyphomonadaceae</taxon>
        <taxon>Hyphomonas</taxon>
    </lineage>
</organism>
<accession>A0A059FTZ0</accession>
<dbReference type="PANTHER" id="PTHR38767">
    <property type="entry name" value="DNA POLYMERASE III SUBUNIT CHI"/>
    <property type="match status" value="1"/>
</dbReference>
<dbReference type="GO" id="GO:0003677">
    <property type="term" value="F:DNA binding"/>
    <property type="evidence" value="ECO:0007669"/>
    <property type="project" value="InterPro"/>
</dbReference>
<reference evidence="1 2" key="1">
    <citation type="journal article" date="2014" name="Antonie Van Leeuwenhoek">
        <title>Hyphomonas beringensis sp. nov. and Hyphomonas chukchiensis sp. nov., isolated from surface seawater of the Bering Sea and Chukchi Sea.</title>
        <authorList>
            <person name="Li C."/>
            <person name="Lai Q."/>
            <person name="Li G."/>
            <person name="Dong C."/>
            <person name="Wang J."/>
            <person name="Liao Y."/>
            <person name="Shao Z."/>
        </authorList>
    </citation>
    <scope>NUCLEOTIDE SEQUENCE [LARGE SCALE GENOMIC DNA]</scope>
    <source>
        <strain evidence="1 2">MHS-2</strain>
    </source>
</reference>
<comment type="caution">
    <text evidence="1">The sequence shown here is derived from an EMBL/GenBank/DDBJ whole genome shotgun (WGS) entry which is preliminary data.</text>
</comment>
<dbReference type="InterPro" id="IPR036768">
    <property type="entry name" value="PolIII_chi_sf"/>
</dbReference>
<dbReference type="InterPro" id="IPR007459">
    <property type="entry name" value="DNA_pol3_chi"/>
</dbReference>
<dbReference type="PATRIC" id="fig|1280950.3.peg.343"/>
<sequence>MPDAATSPEWWFYHLSRTTLEQAAAPLMAKCLEAGWRVLAVSPSAERRAALDAALWTYDDKSFLPHGQAEAPGLDATRQPVLLSARPDNVNGAAALVLMDGVTVPVDAPYTRCMVMFDDGDSGARTKARAQFKAAKDAGLVTRYFQQTPKGGWSEAGG</sequence>
<dbReference type="AlphaFoldDB" id="A0A059FTZ0"/>
<dbReference type="EMBL" id="ARYK01000001">
    <property type="protein sequence ID" value="KCZ94042.1"/>
    <property type="molecule type" value="Genomic_DNA"/>
</dbReference>
<gene>
    <name evidence="1" type="ORF">HJO_01665</name>
</gene>
<dbReference type="OrthoDB" id="9795973at2"/>
<dbReference type="RefSeq" id="WP_035612938.1">
    <property type="nucleotide sequence ID" value="NZ_ARYK01000001.1"/>
</dbReference>
<dbReference type="Proteomes" id="UP000025171">
    <property type="component" value="Unassembled WGS sequence"/>
</dbReference>
<proteinExistence type="predicted"/>
<dbReference type="SUPFAM" id="SSF102400">
    <property type="entry name" value="DNA polymerase III chi subunit"/>
    <property type="match status" value="1"/>
</dbReference>
<name>A0A059FTZ0_9PROT</name>
<keyword evidence="2" id="KW-1185">Reference proteome</keyword>
<evidence type="ECO:0000313" key="2">
    <source>
        <dbReference type="Proteomes" id="UP000025171"/>
    </source>
</evidence>
<dbReference type="eggNOG" id="COG2927">
    <property type="taxonomic scope" value="Bacteria"/>
</dbReference>
<dbReference type="Gene3D" id="3.40.50.10110">
    <property type="entry name" value="DNA polymerase III subunit chi"/>
    <property type="match status" value="1"/>
</dbReference>
<evidence type="ECO:0000313" key="1">
    <source>
        <dbReference type="EMBL" id="KCZ94042.1"/>
    </source>
</evidence>
<dbReference type="STRING" id="1280950.HJO_01665"/>